<comment type="caution">
    <text evidence="1">The sequence shown here is derived from an EMBL/GenBank/DDBJ whole genome shotgun (WGS) entry which is preliminary data.</text>
</comment>
<gene>
    <name evidence="1" type="ORF">CBF32_05335</name>
</gene>
<evidence type="ECO:0008006" key="3">
    <source>
        <dbReference type="Google" id="ProtNLM"/>
    </source>
</evidence>
<dbReference type="InterPro" id="IPR024033">
    <property type="entry name" value="OXTCase_su_AllG_h-dom"/>
</dbReference>
<dbReference type="EMBL" id="NGJX01000004">
    <property type="protein sequence ID" value="RSU02691.1"/>
    <property type="molecule type" value="Genomic_DNA"/>
</dbReference>
<dbReference type="GeneID" id="63146067"/>
<dbReference type="Gene3D" id="3.90.1700.10">
    <property type="entry name" value="v583 domain like"/>
    <property type="match status" value="1"/>
</dbReference>
<dbReference type="InterPro" id="IPR009499">
    <property type="entry name" value="AllG-like"/>
</dbReference>
<dbReference type="Gene3D" id="3.40.50.720">
    <property type="entry name" value="NAD(P)-binding Rossmann-like Domain"/>
    <property type="match status" value="1"/>
</dbReference>
<organism evidence="1 2">
    <name type="scientific">Vagococcus fluvialis</name>
    <dbReference type="NCBI Taxonomy" id="2738"/>
    <lineage>
        <taxon>Bacteria</taxon>
        <taxon>Bacillati</taxon>
        <taxon>Bacillota</taxon>
        <taxon>Bacilli</taxon>
        <taxon>Lactobacillales</taxon>
        <taxon>Enterococcaceae</taxon>
        <taxon>Vagococcus</taxon>
    </lineage>
</organism>
<reference evidence="1 2" key="1">
    <citation type="submission" date="2017-05" db="EMBL/GenBank/DDBJ databases">
        <title>Vagococcus spp. assemblies.</title>
        <authorList>
            <person name="Gulvik C.A."/>
        </authorList>
    </citation>
    <scope>NUCLEOTIDE SEQUENCE [LARGE SCALE GENOMIC DNA]</scope>
    <source>
        <strain evidence="1 2">NCFB 2497</strain>
    </source>
</reference>
<protein>
    <recommendedName>
        <fullName evidence="3">DUF1116 domain-containing protein</fullName>
    </recommendedName>
</protein>
<sequence length="475" mass="50924">MNKMSKLFESDLKVINVGLEKFTEDIIEQGGESVQLDWAPPGLGNEEVIKALAILEKPENMAKIEEANQTIFEIISTSSIYLTGYGKAIDVVPGMKKNMILHAGPPITWDKMNGPMKGAVLGAIVFEGLAENLEEAEKVAASGAVEFSPCHEHNAVGSMAGVTSASMYMHIVENKTYGNVAYTNLSEQLSKILRMGANDESVIERLIWMRDVFGPMLAEAMTFIEGGIDLRLLVSQALQMGDELHNRNVAGTTLLIQALTPGIIQTDFSVEKQKEVFDFIASSDYFSGPTWMAFCKAALDATFGVEEYSSIVSTMARNGTEFGIRLASLDEKEWFVGPSQKVIGPMFAGYTEEDSGLDIGDSAITETFGLGGFAMAAAPAIVALVGGTVADATNYSLSMESITTGLNPNVTIPSLNFMGLPTGIDVIKVMQSNTLPVINTAIAHKEAGIGMIGAGITYPPVEAFQKAIIALSKKF</sequence>
<dbReference type="RefSeq" id="WP_114289271.1">
    <property type="nucleotide sequence ID" value="NZ_JBMAKV010000002.1"/>
</dbReference>
<evidence type="ECO:0000313" key="1">
    <source>
        <dbReference type="EMBL" id="RSU02691.1"/>
    </source>
</evidence>
<dbReference type="Pfam" id="PF06545">
    <property type="entry name" value="AllG"/>
    <property type="match status" value="1"/>
</dbReference>
<evidence type="ECO:0000313" key="2">
    <source>
        <dbReference type="Proteomes" id="UP000288197"/>
    </source>
</evidence>
<accession>A0A430A6T9</accession>
<dbReference type="AlphaFoldDB" id="A0A430A6T9"/>
<name>A0A430A6T9_9ENTE</name>
<dbReference type="Proteomes" id="UP000288197">
    <property type="component" value="Unassembled WGS sequence"/>
</dbReference>
<proteinExistence type="predicted"/>
<keyword evidence="2" id="KW-1185">Reference proteome</keyword>
<dbReference type="Gene3D" id="3.90.1710.10">
    <property type="entry name" value="Enterococcus faecalis V583 domain"/>
    <property type="match status" value="1"/>
</dbReference>
<dbReference type="Gene3D" id="1.10.10.660">
    <property type="entry name" value="conserved protein of unknown function from Enterococcus faecalis V583"/>
    <property type="match status" value="1"/>
</dbReference>
<dbReference type="OrthoDB" id="6193532at2"/>